<evidence type="ECO:0000313" key="2">
    <source>
        <dbReference type="Proteomes" id="UP000828390"/>
    </source>
</evidence>
<gene>
    <name evidence="1" type="ORF">DPMN_098276</name>
</gene>
<keyword evidence="2" id="KW-1185">Reference proteome</keyword>
<comment type="caution">
    <text evidence="1">The sequence shown here is derived from an EMBL/GenBank/DDBJ whole genome shotgun (WGS) entry which is preliminary data.</text>
</comment>
<dbReference type="EMBL" id="JAIWYP010000003">
    <property type="protein sequence ID" value="KAH3855706.1"/>
    <property type="molecule type" value="Genomic_DNA"/>
</dbReference>
<proteinExistence type="predicted"/>
<name>A0A9D4R5B9_DREPO</name>
<sequence>MIVGDLCVAKEPVMNATKLDCIPAAEYKTMCNQTQAVKCVDLRELVNTAMKAESTEDFTDLCRYVQI</sequence>
<dbReference type="AlphaFoldDB" id="A0A9D4R5B9"/>
<organism evidence="1 2">
    <name type="scientific">Dreissena polymorpha</name>
    <name type="common">Zebra mussel</name>
    <name type="synonym">Mytilus polymorpha</name>
    <dbReference type="NCBI Taxonomy" id="45954"/>
    <lineage>
        <taxon>Eukaryota</taxon>
        <taxon>Metazoa</taxon>
        <taxon>Spiralia</taxon>
        <taxon>Lophotrochozoa</taxon>
        <taxon>Mollusca</taxon>
        <taxon>Bivalvia</taxon>
        <taxon>Autobranchia</taxon>
        <taxon>Heteroconchia</taxon>
        <taxon>Euheterodonta</taxon>
        <taxon>Imparidentia</taxon>
        <taxon>Neoheterodontei</taxon>
        <taxon>Myida</taxon>
        <taxon>Dreissenoidea</taxon>
        <taxon>Dreissenidae</taxon>
        <taxon>Dreissena</taxon>
    </lineage>
</organism>
<protein>
    <submittedName>
        <fullName evidence="1">Uncharacterized protein</fullName>
    </submittedName>
</protein>
<accession>A0A9D4R5B9</accession>
<evidence type="ECO:0000313" key="1">
    <source>
        <dbReference type="EMBL" id="KAH3855706.1"/>
    </source>
</evidence>
<dbReference type="Proteomes" id="UP000828390">
    <property type="component" value="Unassembled WGS sequence"/>
</dbReference>
<reference evidence="1" key="2">
    <citation type="submission" date="2020-11" db="EMBL/GenBank/DDBJ databases">
        <authorList>
            <person name="McCartney M.A."/>
            <person name="Auch B."/>
            <person name="Kono T."/>
            <person name="Mallez S."/>
            <person name="Becker A."/>
            <person name="Gohl D.M."/>
            <person name="Silverstein K.A.T."/>
            <person name="Koren S."/>
            <person name="Bechman K.B."/>
            <person name="Herman A."/>
            <person name="Abrahante J.E."/>
            <person name="Garbe J."/>
        </authorList>
    </citation>
    <scope>NUCLEOTIDE SEQUENCE</scope>
    <source>
        <strain evidence="1">Duluth1</strain>
        <tissue evidence="1">Whole animal</tissue>
    </source>
</reference>
<reference evidence="1" key="1">
    <citation type="journal article" date="2019" name="bioRxiv">
        <title>The Genome of the Zebra Mussel, Dreissena polymorpha: A Resource for Invasive Species Research.</title>
        <authorList>
            <person name="McCartney M.A."/>
            <person name="Auch B."/>
            <person name="Kono T."/>
            <person name="Mallez S."/>
            <person name="Zhang Y."/>
            <person name="Obille A."/>
            <person name="Becker A."/>
            <person name="Abrahante J.E."/>
            <person name="Garbe J."/>
            <person name="Badalamenti J.P."/>
            <person name="Herman A."/>
            <person name="Mangelson H."/>
            <person name="Liachko I."/>
            <person name="Sullivan S."/>
            <person name="Sone E.D."/>
            <person name="Koren S."/>
            <person name="Silverstein K.A.T."/>
            <person name="Beckman K.B."/>
            <person name="Gohl D.M."/>
        </authorList>
    </citation>
    <scope>NUCLEOTIDE SEQUENCE</scope>
    <source>
        <strain evidence="1">Duluth1</strain>
        <tissue evidence="1">Whole animal</tissue>
    </source>
</reference>